<accession>A0A2Z6E3S3</accession>
<dbReference type="Proteomes" id="UP000270530">
    <property type="component" value="Chromosome"/>
</dbReference>
<dbReference type="EMBL" id="AP018560">
    <property type="protein sequence ID" value="BBD79434.1"/>
    <property type="molecule type" value="Genomic_DNA"/>
</dbReference>
<name>A0A2Z6E3S3_9GAMM</name>
<sequence length="58" mass="6233">MSAVVGGWCGGQVGPRGSLLRARQWNRASLPRRPRALNKVRLAPVSTKSGHCPKRPAS</sequence>
<evidence type="ECO:0000313" key="1">
    <source>
        <dbReference type="EMBL" id="BBD79434.1"/>
    </source>
</evidence>
<gene>
    <name evidence="1" type="ORF">ALSL_0768</name>
</gene>
<reference evidence="2" key="1">
    <citation type="submission" date="2018-04" db="EMBL/GenBank/DDBJ databases">
        <authorList>
            <person name="Watanabe M."/>
            <person name="Kojima H."/>
        </authorList>
    </citation>
    <scope>NUCLEOTIDE SEQUENCE [LARGE SCALE GENOMIC DNA]</scope>
    <source>
        <strain evidence="2">Dysh456</strain>
    </source>
</reference>
<protein>
    <submittedName>
        <fullName evidence="1">Uncharacterized protein</fullName>
    </submittedName>
</protein>
<dbReference type="KEGG" id="rbd:ALSL_0768"/>
<keyword evidence="2" id="KW-1185">Reference proteome</keyword>
<dbReference type="AlphaFoldDB" id="A0A2Z6E3S3"/>
<evidence type="ECO:0000313" key="2">
    <source>
        <dbReference type="Proteomes" id="UP000270530"/>
    </source>
</evidence>
<organism evidence="1 2">
    <name type="scientific">Aerosticca soli</name>
    <dbReference type="NCBI Taxonomy" id="2010829"/>
    <lineage>
        <taxon>Bacteria</taxon>
        <taxon>Pseudomonadati</taxon>
        <taxon>Pseudomonadota</taxon>
        <taxon>Gammaproteobacteria</taxon>
        <taxon>Lysobacterales</taxon>
        <taxon>Rhodanobacteraceae</taxon>
        <taxon>Aerosticca</taxon>
    </lineage>
</organism>
<reference evidence="2" key="2">
    <citation type="submission" date="2018-06" db="EMBL/GenBank/DDBJ databases">
        <title>Genome sequence of Rhodanobacteraceae bacterium strain Dysh456.</title>
        <authorList>
            <person name="Fukui M."/>
        </authorList>
    </citation>
    <scope>NUCLEOTIDE SEQUENCE [LARGE SCALE GENOMIC DNA]</scope>
    <source>
        <strain evidence="2">Dysh456</strain>
    </source>
</reference>
<proteinExistence type="predicted"/>